<evidence type="ECO:0000256" key="1">
    <source>
        <dbReference type="SAM" id="Coils"/>
    </source>
</evidence>
<keyword evidence="4" id="KW-1185">Reference proteome</keyword>
<dbReference type="Gene3D" id="2.60.40.10">
    <property type="entry name" value="Immunoglobulins"/>
    <property type="match status" value="1"/>
</dbReference>
<name>A0ABP0TEN4_9BRYO</name>
<reference evidence="3" key="1">
    <citation type="submission" date="2024-02" db="EMBL/GenBank/DDBJ databases">
        <authorList>
            <consortium name="ELIXIR-Norway"/>
            <consortium name="Elixir Norway"/>
        </authorList>
    </citation>
    <scope>NUCLEOTIDE SEQUENCE</scope>
</reference>
<protein>
    <submittedName>
        <fullName evidence="3">Uncharacterized protein</fullName>
    </submittedName>
</protein>
<dbReference type="EMBL" id="OZ019902">
    <property type="protein sequence ID" value="CAK9194494.1"/>
    <property type="molecule type" value="Genomic_DNA"/>
</dbReference>
<evidence type="ECO:0000256" key="2">
    <source>
        <dbReference type="SAM" id="MobiDB-lite"/>
    </source>
</evidence>
<dbReference type="Proteomes" id="UP001497512">
    <property type="component" value="Chromosome 10"/>
</dbReference>
<keyword evidence="1" id="KW-0175">Coiled coil</keyword>
<gene>
    <name evidence="3" type="ORF">CSSPTR1EN2_LOCUS2554</name>
</gene>
<dbReference type="PANTHER" id="PTHR47434:SF2">
    <property type="entry name" value="PROTEIN PTST HOMOLOG 3, CHLOROPLASTIC"/>
    <property type="match status" value="1"/>
</dbReference>
<evidence type="ECO:0000313" key="3">
    <source>
        <dbReference type="EMBL" id="CAK9194494.1"/>
    </source>
</evidence>
<feature type="compositionally biased region" description="Polar residues" evidence="2">
    <location>
        <begin position="8"/>
        <end position="27"/>
    </location>
</feature>
<organism evidence="3 4">
    <name type="scientific">Sphagnum troendelagicum</name>
    <dbReference type="NCBI Taxonomy" id="128251"/>
    <lineage>
        <taxon>Eukaryota</taxon>
        <taxon>Viridiplantae</taxon>
        <taxon>Streptophyta</taxon>
        <taxon>Embryophyta</taxon>
        <taxon>Bryophyta</taxon>
        <taxon>Sphagnophytina</taxon>
        <taxon>Sphagnopsida</taxon>
        <taxon>Sphagnales</taxon>
        <taxon>Sphagnaceae</taxon>
        <taxon>Sphagnum</taxon>
    </lineage>
</organism>
<feature type="coiled-coil region" evidence="1">
    <location>
        <begin position="63"/>
        <end position="90"/>
    </location>
</feature>
<dbReference type="PANTHER" id="PTHR47434">
    <property type="entry name" value="PROTEIN PTST HOMOLOG 3, CHLOROPLASTIC"/>
    <property type="match status" value="1"/>
</dbReference>
<accession>A0ABP0TEN4</accession>
<proteinExistence type="predicted"/>
<dbReference type="InterPro" id="IPR013783">
    <property type="entry name" value="Ig-like_fold"/>
</dbReference>
<evidence type="ECO:0000313" key="4">
    <source>
        <dbReference type="Proteomes" id="UP001497512"/>
    </source>
</evidence>
<feature type="region of interest" description="Disordered" evidence="2">
    <location>
        <begin position="1"/>
        <end position="27"/>
    </location>
</feature>
<sequence>MAEDESLRSPSSLQEVQDIQAAPRTNPSTELDCIRAVLHAKEMENLRVTRDPEEVKALLALIHAKAAAELAQAKQQAAKKDRQLQMAEASLARSENGIYEIKFIVDGKWQIDHQREEVQHNLGSNNLLQVDP</sequence>